<evidence type="ECO:0000256" key="2">
    <source>
        <dbReference type="ARBA" id="ARBA00022525"/>
    </source>
</evidence>
<accession>A0A7W6IFY2</accession>
<dbReference type="PANTHER" id="PTHR38340">
    <property type="entry name" value="S-LAYER PROTEIN"/>
    <property type="match status" value="1"/>
</dbReference>
<protein>
    <submittedName>
        <fullName evidence="3">Ca2+-binding RTX toxin-like protein</fullName>
    </submittedName>
</protein>
<dbReference type="PANTHER" id="PTHR38340:SF1">
    <property type="entry name" value="S-LAYER PROTEIN"/>
    <property type="match status" value="1"/>
</dbReference>
<sequence>MQYLQWIGTLGSSPWGDLGSPGDRPTEKAGGQVTGIMNFAVWGDGLDVYTIFGTSDADVVFLDIRGLEDKRLINVKQINGGDGNDLIDMTSTRFKYGAVTLNGGNGNDALLGNAGSDILLGGAGRDQLKGYGGNDYLSGGNNNDRLLGGRGDDRLVGGSGNDYLVGQFGKDTLTGGSGQDRFAFEVSPIKANIDRITDFSVKDDSVYLARSIFTKAGPKGTLKSKAFWNGSEAHDADDRIIYNKKTGYLYYDPDGTGDASQHAIAKVSKNLAMTHKDFLIF</sequence>
<organism evidence="3 4">
    <name type="scientific">Microvirga flocculans</name>
    <dbReference type="NCBI Taxonomy" id="217168"/>
    <lineage>
        <taxon>Bacteria</taxon>
        <taxon>Pseudomonadati</taxon>
        <taxon>Pseudomonadota</taxon>
        <taxon>Alphaproteobacteria</taxon>
        <taxon>Hyphomicrobiales</taxon>
        <taxon>Methylobacteriaceae</taxon>
        <taxon>Microvirga</taxon>
    </lineage>
</organism>
<dbReference type="Gene3D" id="2.150.10.10">
    <property type="entry name" value="Serralysin-like metalloprotease, C-terminal"/>
    <property type="match status" value="2"/>
</dbReference>
<comment type="caution">
    <text evidence="3">The sequence shown here is derived from an EMBL/GenBank/DDBJ whole genome shotgun (WGS) entry which is preliminary data.</text>
</comment>
<evidence type="ECO:0000313" key="4">
    <source>
        <dbReference type="Proteomes" id="UP000519439"/>
    </source>
</evidence>
<dbReference type="InterPro" id="IPR050557">
    <property type="entry name" value="RTX_toxin/Mannuronan_C5-epim"/>
</dbReference>
<dbReference type="EMBL" id="JACIDC010000008">
    <property type="protein sequence ID" value="MBB4040790.1"/>
    <property type="molecule type" value="Genomic_DNA"/>
</dbReference>
<dbReference type="RefSeq" id="WP_084021058.1">
    <property type="nucleotide sequence ID" value="NZ_JACIDC010000008.1"/>
</dbReference>
<keyword evidence="2" id="KW-0964">Secreted</keyword>
<dbReference type="GO" id="GO:0005509">
    <property type="term" value="F:calcium ion binding"/>
    <property type="evidence" value="ECO:0007669"/>
    <property type="project" value="InterPro"/>
</dbReference>
<name>A0A7W6IFY2_9HYPH</name>
<dbReference type="InterPro" id="IPR011049">
    <property type="entry name" value="Serralysin-like_metalloprot_C"/>
</dbReference>
<dbReference type="PROSITE" id="PS00330">
    <property type="entry name" value="HEMOLYSIN_CALCIUM"/>
    <property type="match status" value="2"/>
</dbReference>
<comment type="subcellular location">
    <subcellularLocation>
        <location evidence="1">Secreted</location>
    </subcellularLocation>
</comment>
<dbReference type="AlphaFoldDB" id="A0A7W6IFY2"/>
<dbReference type="Pfam" id="PF00353">
    <property type="entry name" value="HemolysinCabind"/>
    <property type="match status" value="2"/>
</dbReference>
<dbReference type="GO" id="GO:0005576">
    <property type="term" value="C:extracellular region"/>
    <property type="evidence" value="ECO:0007669"/>
    <property type="project" value="UniProtKB-SubCell"/>
</dbReference>
<reference evidence="3 4" key="1">
    <citation type="submission" date="2020-08" db="EMBL/GenBank/DDBJ databases">
        <title>Genomic Encyclopedia of Type Strains, Phase IV (KMG-IV): sequencing the most valuable type-strain genomes for metagenomic binning, comparative biology and taxonomic classification.</title>
        <authorList>
            <person name="Goeker M."/>
        </authorList>
    </citation>
    <scope>NUCLEOTIDE SEQUENCE [LARGE SCALE GENOMIC DNA]</scope>
    <source>
        <strain evidence="3 4">DSM 15743</strain>
    </source>
</reference>
<dbReference type="InterPro" id="IPR018511">
    <property type="entry name" value="Hemolysin-typ_Ca-bd_CS"/>
</dbReference>
<dbReference type="SUPFAM" id="SSF51120">
    <property type="entry name" value="beta-Roll"/>
    <property type="match status" value="1"/>
</dbReference>
<gene>
    <name evidence="3" type="ORF">GGR34_002449</name>
</gene>
<proteinExistence type="predicted"/>
<keyword evidence="4" id="KW-1185">Reference proteome</keyword>
<dbReference type="Proteomes" id="UP000519439">
    <property type="component" value="Unassembled WGS sequence"/>
</dbReference>
<dbReference type="InterPro" id="IPR001343">
    <property type="entry name" value="Hemolysn_Ca-bd"/>
</dbReference>
<evidence type="ECO:0000313" key="3">
    <source>
        <dbReference type="EMBL" id="MBB4040790.1"/>
    </source>
</evidence>
<evidence type="ECO:0000256" key="1">
    <source>
        <dbReference type="ARBA" id="ARBA00004613"/>
    </source>
</evidence>
<dbReference type="PRINTS" id="PR00313">
    <property type="entry name" value="CABNDNGRPT"/>
</dbReference>